<dbReference type="PANTHER" id="PTHR44154">
    <property type="entry name" value="QUINONE OXIDOREDUCTASE"/>
    <property type="match status" value="1"/>
</dbReference>
<evidence type="ECO:0000313" key="3">
    <source>
        <dbReference type="EMBL" id="AUR00235.1"/>
    </source>
</evidence>
<dbReference type="AlphaFoldDB" id="A0A2I7KC99"/>
<dbReference type="RefSeq" id="WP_102859213.1">
    <property type="nucleotide sequence ID" value="NZ_CP010725.1"/>
</dbReference>
<keyword evidence="1" id="KW-0521">NADP</keyword>
<dbReference type="SUPFAM" id="SSF51735">
    <property type="entry name" value="NAD(P)-binding Rossmann-fold domains"/>
    <property type="match status" value="1"/>
</dbReference>
<dbReference type="Proteomes" id="UP000236447">
    <property type="component" value="Chromosome"/>
</dbReference>
<dbReference type="InterPro" id="IPR051603">
    <property type="entry name" value="Zinc-ADH_QOR/CCCR"/>
</dbReference>
<sequence length="288" mass="29891">MKAAIIETFGDVNVFRMTELPRPDPKSGELLIRIHASSVNPVDVGVRSGQILPNDTAHFPMVLGWDAAGTVEALGSETVGFAPGDRVMAISPQPGSLVGTHAQFAALPASQVVKIADAVPITTAAAVPLIGSTALAALQTLDLAPGARILINNPKGAVGAIVAKIAPLLGFELAPPDALGVDGAIDVRGCQHAQKAFAAVKDGGAYVTIVPEWWKPGGVFTPARGITPVTVQNPANQDLLAPLADWLAQGDLIPEVEEILPLDQISEAHRRLETPGLTGKLVLDHAIF</sequence>
<dbReference type="GO" id="GO:0016491">
    <property type="term" value="F:oxidoreductase activity"/>
    <property type="evidence" value="ECO:0007669"/>
    <property type="project" value="InterPro"/>
</dbReference>
<dbReference type="CDD" id="cd05289">
    <property type="entry name" value="MDR_like_2"/>
    <property type="match status" value="1"/>
</dbReference>
<name>A0A2I7KC99_9RHOB</name>
<evidence type="ECO:0000259" key="2">
    <source>
        <dbReference type="SMART" id="SM00829"/>
    </source>
</evidence>
<proteinExistence type="predicted"/>
<evidence type="ECO:0000313" key="4">
    <source>
        <dbReference type="Proteomes" id="UP000236447"/>
    </source>
</evidence>
<dbReference type="InterPro" id="IPR020843">
    <property type="entry name" value="ER"/>
</dbReference>
<protein>
    <submittedName>
        <fullName evidence="3">Putative alcohol dehydrogenase</fullName>
    </submittedName>
</protein>
<evidence type="ECO:0000256" key="1">
    <source>
        <dbReference type="ARBA" id="ARBA00022857"/>
    </source>
</evidence>
<accession>A0A2I7KC99</accession>
<dbReference type="Gene3D" id="3.90.180.10">
    <property type="entry name" value="Medium-chain alcohol dehydrogenases, catalytic domain"/>
    <property type="match status" value="2"/>
</dbReference>
<dbReference type="PANTHER" id="PTHR44154:SF1">
    <property type="entry name" value="QUINONE OXIDOREDUCTASE"/>
    <property type="match status" value="1"/>
</dbReference>
<dbReference type="SMART" id="SM00829">
    <property type="entry name" value="PKS_ER"/>
    <property type="match status" value="1"/>
</dbReference>
<gene>
    <name evidence="3" type="ORF">PhaeoP88_02892</name>
</gene>
<reference evidence="3 4" key="1">
    <citation type="journal article" date="2017" name="Front. Microbiol.">
        <title>Phaeobacter piscinae sp. nov., a species of the Roseobacter group and potential aquaculture probiont.</title>
        <authorList>
            <person name="Sonnenschein E.C."/>
            <person name="Phippen C.B.W."/>
            <person name="Nielsen K.F."/>
            <person name="Mateiu R.V."/>
            <person name="Melchiorsen J."/>
            <person name="Gram L."/>
            <person name="Overmann J."/>
            <person name="Freese H.M."/>
        </authorList>
    </citation>
    <scope>NUCLEOTIDE SEQUENCE [LARGE SCALE GENOMIC DNA]</scope>
    <source>
        <strain evidence="3 4">P88</strain>
    </source>
</reference>
<reference evidence="3 4" key="2">
    <citation type="journal article" date="2017" name="Genome Biol. Evol.">
        <title>Trajectories and Drivers of Genome Evolution in Surface-Associated Marine Phaeobacter.</title>
        <authorList>
            <person name="Freese H.M."/>
            <person name="Sikorski J."/>
            <person name="Bunk B."/>
            <person name="Scheuner C."/>
            <person name="Meier-Kolthoff J.P."/>
            <person name="Sproer C."/>
            <person name="Gram L."/>
            <person name="Overmann J."/>
        </authorList>
    </citation>
    <scope>NUCLEOTIDE SEQUENCE [LARGE SCALE GENOMIC DNA]</scope>
    <source>
        <strain evidence="3 4">P88</strain>
    </source>
</reference>
<dbReference type="Pfam" id="PF08240">
    <property type="entry name" value="ADH_N"/>
    <property type="match status" value="1"/>
</dbReference>
<dbReference type="SUPFAM" id="SSF50129">
    <property type="entry name" value="GroES-like"/>
    <property type="match status" value="1"/>
</dbReference>
<dbReference type="Gene3D" id="3.40.50.720">
    <property type="entry name" value="NAD(P)-binding Rossmann-like Domain"/>
    <property type="match status" value="2"/>
</dbReference>
<dbReference type="Pfam" id="PF13602">
    <property type="entry name" value="ADH_zinc_N_2"/>
    <property type="match status" value="1"/>
</dbReference>
<dbReference type="EMBL" id="CP010725">
    <property type="protein sequence ID" value="AUR00235.1"/>
    <property type="molecule type" value="Genomic_DNA"/>
</dbReference>
<dbReference type="InterPro" id="IPR011032">
    <property type="entry name" value="GroES-like_sf"/>
</dbReference>
<feature type="domain" description="Enoyl reductase (ER)" evidence="2">
    <location>
        <begin position="10"/>
        <end position="283"/>
    </location>
</feature>
<dbReference type="InterPro" id="IPR013154">
    <property type="entry name" value="ADH-like_N"/>
</dbReference>
<dbReference type="InterPro" id="IPR036291">
    <property type="entry name" value="NAD(P)-bd_dom_sf"/>
</dbReference>
<organism evidence="3 4">
    <name type="scientific">Phaeobacter inhibens</name>
    <dbReference type="NCBI Taxonomy" id="221822"/>
    <lineage>
        <taxon>Bacteria</taxon>
        <taxon>Pseudomonadati</taxon>
        <taxon>Pseudomonadota</taxon>
        <taxon>Alphaproteobacteria</taxon>
        <taxon>Rhodobacterales</taxon>
        <taxon>Roseobacteraceae</taxon>
        <taxon>Phaeobacter</taxon>
    </lineage>
</organism>